<evidence type="ECO:0000259" key="1">
    <source>
        <dbReference type="Pfam" id="PF01171"/>
    </source>
</evidence>
<dbReference type="RefSeq" id="WP_263817963.1">
    <property type="nucleotide sequence ID" value="NZ_JAOXHJ010000004.1"/>
</dbReference>
<gene>
    <name evidence="2" type="ORF">OF365_02115</name>
</gene>
<dbReference type="PANTHER" id="PTHR43686">
    <property type="entry name" value="SULFURTRANSFERASE-RELATED"/>
    <property type="match status" value="1"/>
</dbReference>
<keyword evidence="3" id="KW-1185">Reference proteome</keyword>
<evidence type="ECO:0000313" key="2">
    <source>
        <dbReference type="EMBL" id="MCV3754160.1"/>
    </source>
</evidence>
<dbReference type="SUPFAM" id="SSF52402">
    <property type="entry name" value="Adenine nucleotide alpha hydrolases-like"/>
    <property type="match status" value="1"/>
</dbReference>
<proteinExistence type="predicted"/>
<dbReference type="InterPro" id="IPR014729">
    <property type="entry name" value="Rossmann-like_a/b/a_fold"/>
</dbReference>
<comment type="caution">
    <text evidence="2">The sequence shown here is derived from an EMBL/GenBank/DDBJ whole genome shotgun (WGS) entry which is preliminary data.</text>
</comment>
<sequence>MRKIIGNIIKANKIFDLIQNHDKICVGVSGGKDSMTLLYALGIFKKMMKKNYNWDIEVVGIHLKMNLCHIDYDPIINFWKQQGIYFHIEETNMGEILRANMHKNKIQCSLCSKLKKAILIQTAKRLNCNKVAMGHHADDAIETFFMNMIYEGRIATFKPSMFMDKEQMMFIRPLILCREKDIIRAAKTIDNMPVVPCGCPMEGFTTRDGMKDFLNRNFYHADDKKLRLAYNNFMAALMNGKECNLWFVDEDKKVADLDLRSLAVNDRCAIKKTETTGCDWTDDRSDYEDE</sequence>
<dbReference type="CDD" id="cd24138">
    <property type="entry name" value="TtcA-like"/>
    <property type="match status" value="1"/>
</dbReference>
<dbReference type="EMBL" id="JAOXHJ010000004">
    <property type="protein sequence ID" value="MCV3754160.1"/>
    <property type="molecule type" value="Genomic_DNA"/>
</dbReference>
<dbReference type="Proteomes" id="UP001207252">
    <property type="component" value="Unassembled WGS sequence"/>
</dbReference>
<dbReference type="Pfam" id="PF01171">
    <property type="entry name" value="ATP_bind_3"/>
    <property type="match status" value="1"/>
</dbReference>
<name>A0ABT3BPH5_9BACT</name>
<dbReference type="InterPro" id="IPR011063">
    <property type="entry name" value="TilS/TtcA_N"/>
</dbReference>
<dbReference type="PANTHER" id="PTHR43686:SF1">
    <property type="entry name" value="AMINOTRAN_5 DOMAIN-CONTAINING PROTEIN"/>
    <property type="match status" value="1"/>
</dbReference>
<organism evidence="2 3">
    <name type="scientific">Ureaplasma zalophigenitalium</name>
    <dbReference type="NCBI Taxonomy" id="907723"/>
    <lineage>
        <taxon>Bacteria</taxon>
        <taxon>Bacillati</taxon>
        <taxon>Mycoplasmatota</taxon>
        <taxon>Mycoplasmoidales</taxon>
        <taxon>Mycoplasmoidaceae</taxon>
        <taxon>Ureaplasma</taxon>
    </lineage>
</organism>
<evidence type="ECO:0000313" key="3">
    <source>
        <dbReference type="Proteomes" id="UP001207252"/>
    </source>
</evidence>
<reference evidence="2 3" key="1">
    <citation type="journal article" date="2020" name="Int. J. Syst. Evol. Microbiol.">
        <title>Ureaplasma miroungigenitalium sp. nov. isolated from northern elephant seals (Mirounga angustirostris) and Ureaplasma zalophigenitalium sp. nov. isolated from California sea lions (Zalophus californianus).</title>
        <authorList>
            <person name="Volokhov D.V."/>
            <person name="Gulland F.M."/>
            <person name="Gao Y."/>
            <person name="Chizhikov V.E."/>
        </authorList>
    </citation>
    <scope>NUCLEOTIDE SEQUENCE [LARGE SCALE GENOMIC DNA]</scope>
    <source>
        <strain evidence="2 3">CSL7644-GEN</strain>
    </source>
</reference>
<feature type="domain" description="tRNA(Ile)-lysidine/2-thiocytidine synthase N-terminal" evidence="1">
    <location>
        <begin position="23"/>
        <end position="187"/>
    </location>
</feature>
<accession>A0ABT3BPH5</accession>
<protein>
    <submittedName>
        <fullName evidence="2">tRNA 2-thiocytidine biosynthesis TtcA family protein</fullName>
    </submittedName>
</protein>
<dbReference type="Gene3D" id="3.40.50.620">
    <property type="entry name" value="HUPs"/>
    <property type="match status" value="1"/>
</dbReference>